<dbReference type="SMART" id="SM00343">
    <property type="entry name" value="ZnF_C2HC"/>
    <property type="match status" value="2"/>
</dbReference>
<keyword evidence="6" id="KW-0378">Hydrolase</keyword>
<proteinExistence type="predicted"/>
<dbReference type="CDD" id="cd01647">
    <property type="entry name" value="RT_LTR"/>
    <property type="match status" value="1"/>
</dbReference>
<dbReference type="PANTHER" id="PTHR37984">
    <property type="entry name" value="PROTEIN CBG26694"/>
    <property type="match status" value="1"/>
</dbReference>
<evidence type="ECO:0000256" key="2">
    <source>
        <dbReference type="ARBA" id="ARBA00022679"/>
    </source>
</evidence>
<dbReference type="InterPro" id="IPR036875">
    <property type="entry name" value="Znf_CCHC_sf"/>
</dbReference>
<dbReference type="Pfam" id="PF03732">
    <property type="entry name" value="Retrotrans_gag"/>
    <property type="match status" value="1"/>
</dbReference>
<comment type="caution">
    <text evidence="11">The sequence shown here is derived from an EMBL/GenBank/DDBJ whole genome shotgun (WGS) entry which is preliminary data.</text>
</comment>
<dbReference type="SUPFAM" id="SSF50630">
    <property type="entry name" value="Acid proteases"/>
    <property type="match status" value="1"/>
</dbReference>
<name>A0ABQ5J500_9ASTR</name>
<dbReference type="PROSITE" id="PS50158">
    <property type="entry name" value="ZF_CCHC"/>
    <property type="match status" value="1"/>
</dbReference>
<dbReference type="CDD" id="cd00303">
    <property type="entry name" value="retropepsin_like"/>
    <property type="match status" value="1"/>
</dbReference>
<dbReference type="EC" id="2.7.7.49" evidence="1"/>
<evidence type="ECO:0000259" key="10">
    <source>
        <dbReference type="PROSITE" id="PS50878"/>
    </source>
</evidence>
<dbReference type="InterPro" id="IPR005162">
    <property type="entry name" value="Retrotrans_gag_dom"/>
</dbReference>
<keyword evidence="8" id="KW-0479">Metal-binding</keyword>
<dbReference type="EMBL" id="BQNB010021503">
    <property type="protein sequence ID" value="GJU07075.1"/>
    <property type="molecule type" value="Genomic_DNA"/>
</dbReference>
<dbReference type="Gene3D" id="4.10.60.10">
    <property type="entry name" value="Zinc finger, CCHC-type"/>
    <property type="match status" value="1"/>
</dbReference>
<keyword evidence="4" id="KW-0540">Nuclease</keyword>
<reference evidence="11" key="2">
    <citation type="submission" date="2022-01" db="EMBL/GenBank/DDBJ databases">
        <authorList>
            <person name="Yamashiro T."/>
            <person name="Shiraishi A."/>
            <person name="Satake H."/>
            <person name="Nakayama K."/>
        </authorList>
    </citation>
    <scope>NUCLEOTIDE SEQUENCE</scope>
</reference>
<dbReference type="InterPro" id="IPR043128">
    <property type="entry name" value="Rev_trsase/Diguanyl_cyclase"/>
</dbReference>
<dbReference type="InterPro" id="IPR021109">
    <property type="entry name" value="Peptidase_aspartic_dom_sf"/>
</dbReference>
<evidence type="ECO:0000256" key="4">
    <source>
        <dbReference type="ARBA" id="ARBA00022722"/>
    </source>
</evidence>
<evidence type="ECO:0000256" key="5">
    <source>
        <dbReference type="ARBA" id="ARBA00022759"/>
    </source>
</evidence>
<reference evidence="11" key="1">
    <citation type="journal article" date="2022" name="Int. J. Mol. Sci.">
        <title>Draft Genome of Tanacetum Coccineum: Genomic Comparison of Closely Related Tanacetum-Family Plants.</title>
        <authorList>
            <person name="Yamashiro T."/>
            <person name="Shiraishi A."/>
            <person name="Nakayama K."/>
            <person name="Satake H."/>
        </authorList>
    </citation>
    <scope>NUCLEOTIDE SEQUENCE</scope>
</reference>
<keyword evidence="12" id="KW-1185">Reference proteome</keyword>
<dbReference type="Pfam" id="PF08284">
    <property type="entry name" value="RVP_2"/>
    <property type="match status" value="1"/>
</dbReference>
<feature type="domain" description="Reverse transcriptase" evidence="10">
    <location>
        <begin position="437"/>
        <end position="616"/>
    </location>
</feature>
<keyword evidence="8" id="KW-0863">Zinc-finger</keyword>
<protein>
    <recommendedName>
        <fullName evidence="1">RNA-directed DNA polymerase</fullName>
        <ecNumber evidence="1">2.7.7.49</ecNumber>
    </recommendedName>
</protein>
<evidence type="ECO:0000256" key="3">
    <source>
        <dbReference type="ARBA" id="ARBA00022695"/>
    </source>
</evidence>
<dbReference type="SUPFAM" id="SSF57756">
    <property type="entry name" value="Retrovirus zinc finger-like domains"/>
    <property type="match status" value="1"/>
</dbReference>
<evidence type="ECO:0000256" key="7">
    <source>
        <dbReference type="ARBA" id="ARBA00022918"/>
    </source>
</evidence>
<dbReference type="InterPro" id="IPR050951">
    <property type="entry name" value="Retrovirus_Pol_polyprotein"/>
</dbReference>
<dbReference type="SUPFAM" id="SSF56672">
    <property type="entry name" value="DNA/RNA polymerases"/>
    <property type="match status" value="1"/>
</dbReference>
<dbReference type="PANTHER" id="PTHR37984:SF5">
    <property type="entry name" value="PROTEIN NYNRIN-LIKE"/>
    <property type="match status" value="1"/>
</dbReference>
<evidence type="ECO:0000313" key="11">
    <source>
        <dbReference type="EMBL" id="GJU07075.1"/>
    </source>
</evidence>
<feature type="domain" description="CCHC-type" evidence="9">
    <location>
        <begin position="242"/>
        <end position="257"/>
    </location>
</feature>
<accession>A0ABQ5J500</accession>
<organism evidence="11 12">
    <name type="scientific">Tanacetum coccineum</name>
    <dbReference type="NCBI Taxonomy" id="301880"/>
    <lineage>
        <taxon>Eukaryota</taxon>
        <taxon>Viridiplantae</taxon>
        <taxon>Streptophyta</taxon>
        <taxon>Embryophyta</taxon>
        <taxon>Tracheophyta</taxon>
        <taxon>Spermatophyta</taxon>
        <taxon>Magnoliopsida</taxon>
        <taxon>eudicotyledons</taxon>
        <taxon>Gunneridae</taxon>
        <taxon>Pentapetalae</taxon>
        <taxon>asterids</taxon>
        <taxon>campanulids</taxon>
        <taxon>Asterales</taxon>
        <taxon>Asteraceae</taxon>
        <taxon>Asteroideae</taxon>
        <taxon>Anthemideae</taxon>
        <taxon>Anthemidinae</taxon>
        <taxon>Tanacetum</taxon>
    </lineage>
</organism>
<dbReference type="Gene3D" id="2.40.70.10">
    <property type="entry name" value="Acid Proteases"/>
    <property type="match status" value="1"/>
</dbReference>
<keyword evidence="7 11" id="KW-0695">RNA-directed DNA polymerase</keyword>
<keyword evidence="8" id="KW-0862">Zinc</keyword>
<evidence type="ECO:0000256" key="1">
    <source>
        <dbReference type="ARBA" id="ARBA00012493"/>
    </source>
</evidence>
<evidence type="ECO:0000313" key="12">
    <source>
        <dbReference type="Proteomes" id="UP001151760"/>
    </source>
</evidence>
<dbReference type="InterPro" id="IPR001878">
    <property type="entry name" value="Znf_CCHC"/>
</dbReference>
<dbReference type="Pfam" id="PF17917">
    <property type="entry name" value="RT_RNaseH"/>
    <property type="match status" value="1"/>
</dbReference>
<evidence type="ECO:0000256" key="8">
    <source>
        <dbReference type="PROSITE-ProRule" id="PRU00047"/>
    </source>
</evidence>
<dbReference type="CDD" id="cd09274">
    <property type="entry name" value="RNase_HI_RT_Ty3"/>
    <property type="match status" value="1"/>
</dbReference>
<dbReference type="Gene3D" id="3.10.10.10">
    <property type="entry name" value="HIV Type 1 Reverse Transcriptase, subunit A, domain 1"/>
    <property type="match status" value="1"/>
</dbReference>
<dbReference type="InterPro" id="IPR043502">
    <property type="entry name" value="DNA/RNA_pol_sf"/>
</dbReference>
<gene>
    <name evidence="11" type="ORF">Tco_1123505</name>
</gene>
<dbReference type="InterPro" id="IPR041373">
    <property type="entry name" value="RT_RNaseH"/>
</dbReference>
<sequence length="830" mass="94984">MSSLLTALSTSAIRKLVADSVTAALEAQAATMENTDNTNRNTGEREAHVARKCSYKEFISCQPFNFKGSEGAVGLIRWFERTESVFSRSNCTEDYKYCPRTEVQKMEDEFYHLTVKGNDLKTYVRRFQELATLCPTMVPDSEKMMEVFIGGLPRSIKGNVIASKPQILKEAINIAQRLMDQVTKHTLVYTGNRPLCKKCTLHHIGPYTVKCNTCNKVGHLTKNYRNKGPATGSNLLPITVTCHACGEKGHYVNQCRKTANYNAQGRAYMLRDRNAHQDPNVVTGIFLLNQHLARVLFDSGADKSFVSISLASMLNIPPIIIDTFYNIKMADGNLVSTNTVIQGCTLTLLNQPFKIDLMPIKLGSFDVVIGMDWLSKYHARIICDEKVVHIPINGETLIIRVMEKKSDEKRLEDIPVVREFPEVFPEDLPGLPPVRQVEFQIDLIPGAAPGAPVLFVKKKDGSFRMCIDYQELNKLTVKNRYPLPRIDDLFDQLQGSSVYSKIDLRSGYHQLRVRDEDIPKTAFRTRYGHYEFQVMPFGLTNAPAVFMDLMNRVCKPYLDKFVIVFIDDILIYSRNKEEHANHLRIILELLKKEKLYAKFSKCDFWIRIVQFLGHLIDSQGLHVDPAKIEAVKNWTSPTTPTEIRQFLGLAGYYRRFIKDFSKIAKSLTELTQKNKKYIWGEDQESAFQLLKQKLCEAPILALPEGNDDFVVYCDASHQGLGAVLMQREKVIAYASRQLKPNEENYTTHDLELGAVVFALKIWRHYLYGTKCTVFTDHKSLQHILDQKELNMRQRRWLELLTYYDCEIRYHLGKANVVADALSRKERIKPL</sequence>
<dbReference type="GO" id="GO:0003964">
    <property type="term" value="F:RNA-directed DNA polymerase activity"/>
    <property type="evidence" value="ECO:0007669"/>
    <property type="project" value="UniProtKB-KW"/>
</dbReference>
<dbReference type="Gene3D" id="3.30.70.270">
    <property type="match status" value="2"/>
</dbReference>
<dbReference type="Pfam" id="PF00078">
    <property type="entry name" value="RVT_1"/>
    <property type="match status" value="1"/>
</dbReference>
<evidence type="ECO:0000259" key="9">
    <source>
        <dbReference type="PROSITE" id="PS50158"/>
    </source>
</evidence>
<dbReference type="Proteomes" id="UP001151760">
    <property type="component" value="Unassembled WGS sequence"/>
</dbReference>
<dbReference type="PROSITE" id="PS50878">
    <property type="entry name" value="RT_POL"/>
    <property type="match status" value="1"/>
</dbReference>
<keyword evidence="2" id="KW-0808">Transferase</keyword>
<evidence type="ECO:0000256" key="6">
    <source>
        <dbReference type="ARBA" id="ARBA00022801"/>
    </source>
</evidence>
<dbReference type="InterPro" id="IPR000477">
    <property type="entry name" value="RT_dom"/>
</dbReference>
<keyword evidence="5" id="KW-0255">Endonuclease</keyword>
<keyword evidence="3" id="KW-0548">Nucleotidyltransferase</keyword>